<protein>
    <submittedName>
        <fullName evidence="1">11667_t:CDS:1</fullName>
    </submittedName>
</protein>
<gene>
    <name evidence="1" type="ORF">FMOSSE_LOCUS5498</name>
</gene>
<accession>A0A9N9AHT5</accession>
<comment type="caution">
    <text evidence="1">The sequence shown here is derived from an EMBL/GenBank/DDBJ whole genome shotgun (WGS) entry which is preliminary data.</text>
</comment>
<dbReference type="EMBL" id="CAJVPP010001047">
    <property type="protein sequence ID" value="CAG8530770.1"/>
    <property type="molecule type" value="Genomic_DNA"/>
</dbReference>
<dbReference type="Proteomes" id="UP000789375">
    <property type="component" value="Unassembled WGS sequence"/>
</dbReference>
<evidence type="ECO:0000313" key="2">
    <source>
        <dbReference type="Proteomes" id="UP000789375"/>
    </source>
</evidence>
<organism evidence="1 2">
    <name type="scientific">Funneliformis mosseae</name>
    <name type="common">Endomycorrhizal fungus</name>
    <name type="synonym">Glomus mosseae</name>
    <dbReference type="NCBI Taxonomy" id="27381"/>
    <lineage>
        <taxon>Eukaryota</taxon>
        <taxon>Fungi</taxon>
        <taxon>Fungi incertae sedis</taxon>
        <taxon>Mucoromycota</taxon>
        <taxon>Glomeromycotina</taxon>
        <taxon>Glomeromycetes</taxon>
        <taxon>Glomerales</taxon>
        <taxon>Glomeraceae</taxon>
        <taxon>Funneliformis</taxon>
    </lineage>
</organism>
<dbReference type="AlphaFoldDB" id="A0A9N9AHT5"/>
<reference evidence="1" key="1">
    <citation type="submission" date="2021-06" db="EMBL/GenBank/DDBJ databases">
        <authorList>
            <person name="Kallberg Y."/>
            <person name="Tangrot J."/>
            <person name="Rosling A."/>
        </authorList>
    </citation>
    <scope>NUCLEOTIDE SEQUENCE</scope>
    <source>
        <strain evidence="1">87-6 pot B 2015</strain>
    </source>
</reference>
<keyword evidence="2" id="KW-1185">Reference proteome</keyword>
<evidence type="ECO:0000313" key="1">
    <source>
        <dbReference type="EMBL" id="CAG8530770.1"/>
    </source>
</evidence>
<sequence length="58" mass="6550">MEKKLYSKVCGVESIRFFIDEAREESVAEGINVLFTLLRTALDAKKILTTSVCLKMLP</sequence>
<proteinExistence type="predicted"/>
<name>A0A9N9AHT5_FUNMO</name>